<proteinExistence type="predicted"/>
<gene>
    <name evidence="1" type="ORF">B5M45_07520</name>
</gene>
<accession>A0A1X0YAT8</accession>
<comment type="caution">
    <text evidence="1">The sequence shown here is derived from an EMBL/GenBank/DDBJ whole genome shotgun (WGS) entry which is preliminary data.</text>
</comment>
<evidence type="ECO:0000313" key="2">
    <source>
        <dbReference type="Proteomes" id="UP000193040"/>
    </source>
</evidence>
<dbReference type="EMBL" id="MZZM01000013">
    <property type="protein sequence ID" value="ORJ62340.1"/>
    <property type="molecule type" value="Genomic_DNA"/>
</dbReference>
<dbReference type="Proteomes" id="UP000193040">
    <property type="component" value="Unassembled WGS sequence"/>
</dbReference>
<dbReference type="AlphaFoldDB" id="A0A1X0YAT8"/>
<evidence type="ECO:0000313" key="1">
    <source>
        <dbReference type="EMBL" id="ORJ62340.1"/>
    </source>
</evidence>
<reference evidence="1 2" key="1">
    <citation type="submission" date="2017-03" db="EMBL/GenBank/DDBJ databases">
        <title>Genomic insights into Mycobacterium simiae human colonization.</title>
        <authorList>
            <person name="Steffani J.L."/>
            <person name="Brunck M.E."/>
            <person name="Cruz E."/>
            <person name="Montiel R."/>
            <person name="Barona F."/>
        </authorList>
    </citation>
    <scope>NUCLEOTIDE SEQUENCE [LARGE SCALE GENOMIC DNA]</scope>
    <source>
        <strain evidence="1 2">MsiGto</strain>
    </source>
</reference>
<protein>
    <submittedName>
        <fullName evidence="1">Tryptophanase</fullName>
    </submittedName>
</protein>
<name>A0A1X0YAT8_MYCSI</name>
<keyword evidence="2" id="KW-1185">Reference proteome</keyword>
<organism evidence="1 2">
    <name type="scientific">Mycobacterium simiae</name>
    <name type="common">Mycobacterium habana</name>
    <dbReference type="NCBI Taxonomy" id="1784"/>
    <lineage>
        <taxon>Bacteria</taxon>
        <taxon>Bacillati</taxon>
        <taxon>Actinomycetota</taxon>
        <taxon>Actinomycetes</taxon>
        <taxon>Mycobacteriales</taxon>
        <taxon>Mycobacteriaceae</taxon>
        <taxon>Mycobacterium</taxon>
        <taxon>Mycobacterium simiae complex</taxon>
    </lineage>
</organism>
<sequence length="114" mass="12615">MALTFASRASIAPSRHRHDRSTISDKDIAWSLVEAVKSYLTGYERTVVFVELGCEESLLAIKHIFAAILSNRIALPQATLSKLTSWLSGYAGSPEEPQLHMMLAVIRLQQCDAI</sequence>